<dbReference type="RefSeq" id="XP_024578721.1">
    <property type="nucleotide sequence ID" value="XM_024728222.1"/>
</dbReference>
<sequence>MKDRASVDDLFYLSDFHLEDIKILLTSKDVYHWYDFVKKNGGDAAKLLQSSLFKMSWLSEENVALLLSVVAKEYKHPLGKETLEASPGAYFRKRGDVCT</sequence>
<evidence type="ECO:0000313" key="2">
    <source>
        <dbReference type="Proteomes" id="UP000054928"/>
    </source>
</evidence>
<dbReference type="Proteomes" id="UP000054928">
    <property type="component" value="Unassembled WGS sequence"/>
</dbReference>
<dbReference type="GeneID" id="36407686"/>
<keyword evidence="2" id="KW-1185">Reference proteome</keyword>
<protein>
    <submittedName>
        <fullName evidence="1">Uncharacterized protein</fullName>
    </submittedName>
</protein>
<proteinExistence type="predicted"/>
<dbReference type="AlphaFoldDB" id="A0A0P1AMQ1"/>
<dbReference type="EMBL" id="CCYD01000610">
    <property type="protein sequence ID" value="CEG42352.1"/>
    <property type="molecule type" value="Genomic_DNA"/>
</dbReference>
<organism evidence="1 2">
    <name type="scientific">Plasmopara halstedii</name>
    <name type="common">Downy mildew of sunflower</name>
    <dbReference type="NCBI Taxonomy" id="4781"/>
    <lineage>
        <taxon>Eukaryota</taxon>
        <taxon>Sar</taxon>
        <taxon>Stramenopiles</taxon>
        <taxon>Oomycota</taxon>
        <taxon>Peronosporomycetes</taxon>
        <taxon>Peronosporales</taxon>
        <taxon>Peronosporaceae</taxon>
        <taxon>Plasmopara</taxon>
    </lineage>
</organism>
<evidence type="ECO:0000313" key="1">
    <source>
        <dbReference type="EMBL" id="CEG42352.1"/>
    </source>
</evidence>
<dbReference type="OrthoDB" id="110891at2759"/>
<name>A0A0P1AMQ1_PLAHL</name>
<reference evidence="2" key="1">
    <citation type="submission" date="2014-09" db="EMBL/GenBank/DDBJ databases">
        <authorList>
            <person name="Sharma Rahul"/>
            <person name="Thines Marco"/>
        </authorList>
    </citation>
    <scope>NUCLEOTIDE SEQUENCE [LARGE SCALE GENOMIC DNA]</scope>
</reference>
<accession>A0A0P1AMQ1</accession>